<proteinExistence type="predicted"/>
<dbReference type="SUPFAM" id="SSF53098">
    <property type="entry name" value="Ribonuclease H-like"/>
    <property type="match status" value="1"/>
</dbReference>
<dbReference type="GO" id="GO:0004519">
    <property type="term" value="F:endonuclease activity"/>
    <property type="evidence" value="ECO:0007669"/>
    <property type="project" value="UniProtKB-KW"/>
</dbReference>
<dbReference type="Gene3D" id="3.30.420.10">
    <property type="entry name" value="Ribonuclease H-like superfamily/Ribonuclease H"/>
    <property type="match status" value="1"/>
</dbReference>
<keyword evidence="4" id="KW-0540">Nuclease</keyword>
<keyword evidence="7 10" id="KW-0695">RNA-directed DNA polymerase</keyword>
<gene>
    <name evidence="10" type="ORF">EPI10_021954</name>
</gene>
<dbReference type="OrthoDB" id="95964at2759"/>
<dbReference type="InterPro" id="IPR056924">
    <property type="entry name" value="SH3_Tf2-1"/>
</dbReference>
<keyword evidence="3" id="KW-0548">Nucleotidyltransferase</keyword>
<protein>
    <recommendedName>
        <fullName evidence="1">RNA-directed DNA polymerase</fullName>
        <ecNumber evidence="1">2.7.7.49</ecNumber>
    </recommendedName>
</protein>
<sequence length="608" mass="69899">MIGACLRCGSTKHCIQDCPLRTDQAQTTVVYARRHQEDGDAQDIITDILLKVQGTVFLADLMELPFGEFALILGMDWLVKHRVSLDYASRMVVLRTDEDNEVMVIGEYRDYLTNVITALVAEKLVRKGCEAFLAYSVSDFSDSSVKDIKTFKGASVFSKIDLQSGYHQLKVKESDVHKTTFRTCTIDQASTLNLERISSCSDASHVGLGFVLMRDGKVVAYASCQLKTHKANYPMHDLELAAVVFTLKIWRHYLYGEKFTIYTNDKSLRYLLTQKELNLWQPKWVELLNNYDCTIEYHPGKANVVADALNCRVMTDLIAIFARLSLFYDESLLIELQVKPTWIDHIKGKLMGDNLLVLQFHQIENRDTADFRINNDEILCFRGQICVPNDEDLRQSILREVHIALMLLGYLLTPTKKDSVWVVVDRLTKSSHFIPIRTDFSLQKLAKQDPRFTSRFWKKLHEALGSRLDFSTAFHSQTDGQSERMIQVLEDMLRSYVIDLQGSWEEYLSLAEFPYNKSYQSSIQIAPYDALYGHLKRKDIEYSVENLVFLKVSPWEKVLRFSHKGKLSPWFIGSYHILKCVGLVAYPLDLLSELDGIHDVIHVSMLRH</sequence>
<keyword evidence="5" id="KW-0255">Endonuclease</keyword>
<keyword evidence="2" id="KW-0808">Transferase</keyword>
<dbReference type="Proteomes" id="UP000325315">
    <property type="component" value="Unassembled WGS sequence"/>
</dbReference>
<dbReference type="PANTHER" id="PTHR34072">
    <property type="entry name" value="ENZYMATIC POLYPROTEIN-RELATED"/>
    <property type="match status" value="1"/>
</dbReference>
<dbReference type="EC" id="2.7.7.49" evidence="1"/>
<keyword evidence="6" id="KW-0378">Hydrolase</keyword>
<dbReference type="InterPro" id="IPR012337">
    <property type="entry name" value="RNaseH-like_sf"/>
</dbReference>
<dbReference type="EMBL" id="SMMG02000003">
    <property type="protein sequence ID" value="KAA3481597.1"/>
    <property type="molecule type" value="Genomic_DNA"/>
</dbReference>
<dbReference type="SUPFAM" id="SSF56672">
    <property type="entry name" value="DNA/RNA polymerases"/>
    <property type="match status" value="1"/>
</dbReference>
<dbReference type="PANTHER" id="PTHR34072:SF52">
    <property type="entry name" value="RIBONUCLEASE H"/>
    <property type="match status" value="1"/>
</dbReference>
<evidence type="ECO:0000256" key="7">
    <source>
        <dbReference type="ARBA" id="ARBA00022918"/>
    </source>
</evidence>
<dbReference type="Pfam" id="PF24626">
    <property type="entry name" value="SH3_Tf2-1"/>
    <property type="match status" value="1"/>
</dbReference>
<dbReference type="Gene3D" id="2.40.70.10">
    <property type="entry name" value="Acid Proteases"/>
    <property type="match status" value="1"/>
</dbReference>
<evidence type="ECO:0000256" key="4">
    <source>
        <dbReference type="ARBA" id="ARBA00022722"/>
    </source>
</evidence>
<evidence type="ECO:0000259" key="9">
    <source>
        <dbReference type="Pfam" id="PF24626"/>
    </source>
</evidence>
<dbReference type="Pfam" id="PF17917">
    <property type="entry name" value="RT_RNaseH"/>
    <property type="match status" value="1"/>
</dbReference>
<evidence type="ECO:0000256" key="2">
    <source>
        <dbReference type="ARBA" id="ARBA00022679"/>
    </source>
</evidence>
<dbReference type="GO" id="GO:0016787">
    <property type="term" value="F:hydrolase activity"/>
    <property type="evidence" value="ECO:0007669"/>
    <property type="project" value="UniProtKB-KW"/>
</dbReference>
<dbReference type="Gene3D" id="3.30.70.270">
    <property type="match status" value="1"/>
</dbReference>
<keyword evidence="11" id="KW-1185">Reference proteome</keyword>
<dbReference type="GO" id="GO:0003964">
    <property type="term" value="F:RNA-directed DNA polymerase activity"/>
    <property type="evidence" value="ECO:0007669"/>
    <property type="project" value="UniProtKB-KW"/>
</dbReference>
<dbReference type="Gene3D" id="3.10.10.10">
    <property type="entry name" value="HIV Type 1 Reverse Transcriptase, subunit A, domain 1"/>
    <property type="match status" value="1"/>
</dbReference>
<evidence type="ECO:0000313" key="10">
    <source>
        <dbReference type="EMBL" id="KAA3481597.1"/>
    </source>
</evidence>
<dbReference type="Pfam" id="PF08284">
    <property type="entry name" value="RVP_2"/>
    <property type="match status" value="1"/>
</dbReference>
<dbReference type="InterPro" id="IPR043502">
    <property type="entry name" value="DNA/RNA_pol_sf"/>
</dbReference>
<feature type="domain" description="Tf2-1-like SH3-like" evidence="9">
    <location>
        <begin position="546"/>
        <end position="607"/>
    </location>
</feature>
<evidence type="ECO:0000259" key="8">
    <source>
        <dbReference type="Pfam" id="PF17917"/>
    </source>
</evidence>
<dbReference type="GO" id="GO:0003676">
    <property type="term" value="F:nucleic acid binding"/>
    <property type="evidence" value="ECO:0007669"/>
    <property type="project" value="InterPro"/>
</dbReference>
<comment type="caution">
    <text evidence="10">The sequence shown here is derived from an EMBL/GenBank/DDBJ whole genome shotgun (WGS) entry which is preliminary data.</text>
</comment>
<evidence type="ECO:0000313" key="11">
    <source>
        <dbReference type="Proteomes" id="UP000325315"/>
    </source>
</evidence>
<evidence type="ECO:0000256" key="6">
    <source>
        <dbReference type="ARBA" id="ARBA00022801"/>
    </source>
</evidence>
<dbReference type="InterPro" id="IPR036397">
    <property type="entry name" value="RNaseH_sf"/>
</dbReference>
<dbReference type="InterPro" id="IPR041373">
    <property type="entry name" value="RT_RNaseH"/>
</dbReference>
<dbReference type="AlphaFoldDB" id="A0A5B6WKL7"/>
<dbReference type="InterPro" id="IPR021109">
    <property type="entry name" value="Peptidase_aspartic_dom_sf"/>
</dbReference>
<reference evidence="11" key="1">
    <citation type="journal article" date="2019" name="Plant Biotechnol. J.">
        <title>Genome sequencing of the Australian wild diploid species Gossypium australe highlights disease resistance and delayed gland morphogenesis.</title>
        <authorList>
            <person name="Cai Y."/>
            <person name="Cai X."/>
            <person name="Wang Q."/>
            <person name="Wang P."/>
            <person name="Zhang Y."/>
            <person name="Cai C."/>
            <person name="Xu Y."/>
            <person name="Wang K."/>
            <person name="Zhou Z."/>
            <person name="Wang C."/>
            <person name="Geng S."/>
            <person name="Li B."/>
            <person name="Dong Q."/>
            <person name="Hou Y."/>
            <person name="Wang H."/>
            <person name="Ai P."/>
            <person name="Liu Z."/>
            <person name="Yi F."/>
            <person name="Sun M."/>
            <person name="An G."/>
            <person name="Cheng J."/>
            <person name="Zhang Y."/>
            <person name="Shi Q."/>
            <person name="Xie Y."/>
            <person name="Shi X."/>
            <person name="Chang Y."/>
            <person name="Huang F."/>
            <person name="Chen Y."/>
            <person name="Hong S."/>
            <person name="Mi L."/>
            <person name="Sun Q."/>
            <person name="Zhang L."/>
            <person name="Zhou B."/>
            <person name="Peng R."/>
            <person name="Zhang X."/>
            <person name="Liu F."/>
        </authorList>
    </citation>
    <scope>NUCLEOTIDE SEQUENCE [LARGE SCALE GENOMIC DNA]</scope>
    <source>
        <strain evidence="11">cv. PA1801</strain>
    </source>
</reference>
<name>A0A5B6WKL7_9ROSI</name>
<accession>A0A5B6WKL7</accession>
<feature type="domain" description="Reverse transcriptase RNase H-like" evidence="8">
    <location>
        <begin position="202"/>
        <end position="291"/>
    </location>
</feature>
<evidence type="ECO:0000256" key="3">
    <source>
        <dbReference type="ARBA" id="ARBA00022695"/>
    </source>
</evidence>
<organism evidence="10 11">
    <name type="scientific">Gossypium australe</name>
    <dbReference type="NCBI Taxonomy" id="47621"/>
    <lineage>
        <taxon>Eukaryota</taxon>
        <taxon>Viridiplantae</taxon>
        <taxon>Streptophyta</taxon>
        <taxon>Embryophyta</taxon>
        <taxon>Tracheophyta</taxon>
        <taxon>Spermatophyta</taxon>
        <taxon>Magnoliopsida</taxon>
        <taxon>eudicotyledons</taxon>
        <taxon>Gunneridae</taxon>
        <taxon>Pentapetalae</taxon>
        <taxon>rosids</taxon>
        <taxon>malvids</taxon>
        <taxon>Malvales</taxon>
        <taxon>Malvaceae</taxon>
        <taxon>Malvoideae</taxon>
        <taxon>Gossypium</taxon>
    </lineage>
</organism>
<dbReference type="InterPro" id="IPR043128">
    <property type="entry name" value="Rev_trsase/Diguanyl_cyclase"/>
</dbReference>
<evidence type="ECO:0000256" key="1">
    <source>
        <dbReference type="ARBA" id="ARBA00012493"/>
    </source>
</evidence>
<evidence type="ECO:0000256" key="5">
    <source>
        <dbReference type="ARBA" id="ARBA00022759"/>
    </source>
</evidence>
<dbReference type="CDD" id="cd09274">
    <property type="entry name" value="RNase_HI_RT_Ty3"/>
    <property type="match status" value="1"/>
</dbReference>